<sequence length="97" mass="10849">MGQRPGRLHALLFQGDGGGFGLPDPDRQVSIAVGFTQQQHGLVLRLLDANTDYAYFTHLQSALRILPMSQVAVFQPDSLRNPGWDNRMSHNKPPRRV</sequence>
<gene>
    <name evidence="1" type="ORF">MTER_21810</name>
</gene>
<keyword evidence="2" id="KW-1185">Reference proteome</keyword>
<reference evidence="1 2" key="1">
    <citation type="journal article" date="2019" name="Emerg. Microbes Infect.">
        <title>Comprehensive subspecies identification of 175 nontuberculous mycobacteria species based on 7547 genomic profiles.</title>
        <authorList>
            <person name="Matsumoto Y."/>
            <person name="Kinjo T."/>
            <person name="Motooka D."/>
            <person name="Nabeya D."/>
            <person name="Jung N."/>
            <person name="Uechi K."/>
            <person name="Horii T."/>
            <person name="Iida T."/>
            <person name="Fujita J."/>
            <person name="Nakamura S."/>
        </authorList>
    </citation>
    <scope>NUCLEOTIDE SEQUENCE [LARGE SCALE GENOMIC DNA]</scope>
    <source>
        <strain evidence="1 2">JCM 12143</strain>
    </source>
</reference>
<proteinExistence type="predicted"/>
<organism evidence="1 2">
    <name type="scientific">Mycolicibacter terrae</name>
    <dbReference type="NCBI Taxonomy" id="1788"/>
    <lineage>
        <taxon>Bacteria</taxon>
        <taxon>Bacillati</taxon>
        <taxon>Actinomycetota</taxon>
        <taxon>Actinomycetes</taxon>
        <taxon>Mycobacteriales</taxon>
        <taxon>Mycobacteriaceae</taxon>
        <taxon>Mycolicibacter</taxon>
    </lineage>
</organism>
<name>A0AAD1HYA7_9MYCO</name>
<dbReference type="EMBL" id="AP022564">
    <property type="protein sequence ID" value="BBX22770.1"/>
    <property type="molecule type" value="Genomic_DNA"/>
</dbReference>
<evidence type="ECO:0000313" key="2">
    <source>
        <dbReference type="Proteomes" id="UP000467636"/>
    </source>
</evidence>
<dbReference type="Proteomes" id="UP000467636">
    <property type="component" value="Chromosome"/>
</dbReference>
<protein>
    <submittedName>
        <fullName evidence="1">Uncharacterized protein</fullName>
    </submittedName>
</protein>
<dbReference type="AlphaFoldDB" id="A0AAD1HYA7"/>
<evidence type="ECO:0000313" key="1">
    <source>
        <dbReference type="EMBL" id="BBX22770.1"/>
    </source>
</evidence>
<accession>A0AAD1HYA7</accession>